<sequence>MIELLKMSRNISGRETMAGNDSSIHCLPAQNPSSDSNCRIILFSNCCIKCGILNIVNKKEHKEESSANKEDSIQLLFLHWLRSYENIFARFLKKKRTWEKENVEKYSEKILLLRIFASKSSCRDSSQECRILSSTSGGEKLFRKLSALEIQFPFTDSASSTGTKKNIKKNLLQTRKTVYNCFSYTAFDHAKTFFTILRKKNMGERECRKVFRVNSSVEYICFYIFFSGMQDIILDEWRGKALSSFLHYKFSFNLLTSACSTKNKKNIKKNLLQTRKTVYNCFSYAGFDHTKIFLHYSKRKRTWERECRKVFRVNSSAEDICFYILFSGSLSEMQDIIFEAIFEGSFVRSQSGGEKLFRKLSALQIQFQFTDSRVFYRNKKELKEESSANKEDSIQLLFLHWLRSYENIFHDSKKKRTWEEENVEKYSE</sequence>
<evidence type="ECO:0000313" key="2">
    <source>
        <dbReference type="Proteomes" id="UP001054945"/>
    </source>
</evidence>
<gene>
    <name evidence="1" type="ORF">CEXT_624261</name>
</gene>
<protein>
    <submittedName>
        <fullName evidence="1">Uncharacterized protein</fullName>
    </submittedName>
</protein>
<dbReference type="AlphaFoldDB" id="A0AAV4WTG5"/>
<comment type="caution">
    <text evidence="1">The sequence shown here is derived from an EMBL/GenBank/DDBJ whole genome shotgun (WGS) entry which is preliminary data.</text>
</comment>
<dbReference type="Proteomes" id="UP001054945">
    <property type="component" value="Unassembled WGS sequence"/>
</dbReference>
<proteinExistence type="predicted"/>
<name>A0AAV4WTG5_CAEEX</name>
<accession>A0AAV4WTG5</accession>
<organism evidence="1 2">
    <name type="scientific">Caerostris extrusa</name>
    <name type="common">Bark spider</name>
    <name type="synonym">Caerostris bankana</name>
    <dbReference type="NCBI Taxonomy" id="172846"/>
    <lineage>
        <taxon>Eukaryota</taxon>
        <taxon>Metazoa</taxon>
        <taxon>Ecdysozoa</taxon>
        <taxon>Arthropoda</taxon>
        <taxon>Chelicerata</taxon>
        <taxon>Arachnida</taxon>
        <taxon>Araneae</taxon>
        <taxon>Araneomorphae</taxon>
        <taxon>Entelegynae</taxon>
        <taxon>Araneoidea</taxon>
        <taxon>Araneidae</taxon>
        <taxon>Caerostris</taxon>
    </lineage>
</organism>
<evidence type="ECO:0000313" key="1">
    <source>
        <dbReference type="EMBL" id="GIY85231.1"/>
    </source>
</evidence>
<dbReference type="EMBL" id="BPLR01016627">
    <property type="protein sequence ID" value="GIY85231.1"/>
    <property type="molecule type" value="Genomic_DNA"/>
</dbReference>
<reference evidence="1 2" key="1">
    <citation type="submission" date="2021-06" db="EMBL/GenBank/DDBJ databases">
        <title>Caerostris extrusa draft genome.</title>
        <authorList>
            <person name="Kono N."/>
            <person name="Arakawa K."/>
        </authorList>
    </citation>
    <scope>NUCLEOTIDE SEQUENCE [LARGE SCALE GENOMIC DNA]</scope>
</reference>
<keyword evidence="2" id="KW-1185">Reference proteome</keyword>